<organism evidence="2 3">
    <name type="scientific">Pleurodeles waltl</name>
    <name type="common">Iberian ribbed newt</name>
    <dbReference type="NCBI Taxonomy" id="8319"/>
    <lineage>
        <taxon>Eukaryota</taxon>
        <taxon>Metazoa</taxon>
        <taxon>Chordata</taxon>
        <taxon>Craniata</taxon>
        <taxon>Vertebrata</taxon>
        <taxon>Euteleostomi</taxon>
        <taxon>Amphibia</taxon>
        <taxon>Batrachia</taxon>
        <taxon>Caudata</taxon>
        <taxon>Salamandroidea</taxon>
        <taxon>Salamandridae</taxon>
        <taxon>Pleurodelinae</taxon>
        <taxon>Pleurodeles</taxon>
    </lineage>
</organism>
<evidence type="ECO:0000313" key="2">
    <source>
        <dbReference type="EMBL" id="KAJ1083717.1"/>
    </source>
</evidence>
<evidence type="ECO:0000313" key="3">
    <source>
        <dbReference type="Proteomes" id="UP001066276"/>
    </source>
</evidence>
<name>A0AAV7KZQ4_PLEWA</name>
<feature type="region of interest" description="Disordered" evidence="1">
    <location>
        <begin position="43"/>
        <end position="66"/>
    </location>
</feature>
<evidence type="ECO:0000256" key="1">
    <source>
        <dbReference type="SAM" id="MobiDB-lite"/>
    </source>
</evidence>
<dbReference type="Proteomes" id="UP001066276">
    <property type="component" value="Chromosome 12"/>
</dbReference>
<accession>A0AAV7KZQ4</accession>
<dbReference type="EMBL" id="JANPWB010000016">
    <property type="protein sequence ID" value="KAJ1083717.1"/>
    <property type="molecule type" value="Genomic_DNA"/>
</dbReference>
<comment type="caution">
    <text evidence="2">The sequence shown here is derived from an EMBL/GenBank/DDBJ whole genome shotgun (WGS) entry which is preliminary data.</text>
</comment>
<gene>
    <name evidence="2" type="ORF">NDU88_003872</name>
</gene>
<keyword evidence="3" id="KW-1185">Reference proteome</keyword>
<feature type="compositionally biased region" description="Basic and acidic residues" evidence="1">
    <location>
        <begin position="169"/>
        <end position="185"/>
    </location>
</feature>
<protein>
    <submittedName>
        <fullName evidence="2">Uncharacterized protein</fullName>
    </submittedName>
</protein>
<sequence>MRFLNITQASLPVLRRSAGVSSRPSKLNASCRVQVPLASLAERRPSVAQGEEAGAEGEGENGPLFRAPRTDKTACLSAGKGFRGIIYFMLALSANEEEKNRLIKHVNELAGLSFQWGRDAMFQLVPQRPRLVNGRGNEAISRLKGTLLSSLSLRVNWHTLNGCPTGKTRIKEGEQSAEKEPSGIY</sequence>
<proteinExistence type="predicted"/>
<feature type="region of interest" description="Disordered" evidence="1">
    <location>
        <begin position="166"/>
        <end position="185"/>
    </location>
</feature>
<reference evidence="2" key="1">
    <citation type="journal article" date="2022" name="bioRxiv">
        <title>Sequencing and chromosome-scale assembly of the giantPleurodeles waltlgenome.</title>
        <authorList>
            <person name="Brown T."/>
            <person name="Elewa A."/>
            <person name="Iarovenko S."/>
            <person name="Subramanian E."/>
            <person name="Araus A.J."/>
            <person name="Petzold A."/>
            <person name="Susuki M."/>
            <person name="Suzuki K.-i.T."/>
            <person name="Hayashi T."/>
            <person name="Toyoda A."/>
            <person name="Oliveira C."/>
            <person name="Osipova E."/>
            <person name="Leigh N.D."/>
            <person name="Simon A."/>
            <person name="Yun M.H."/>
        </authorList>
    </citation>
    <scope>NUCLEOTIDE SEQUENCE</scope>
    <source>
        <strain evidence="2">20211129_DDA</strain>
        <tissue evidence="2">Liver</tissue>
    </source>
</reference>
<dbReference type="AlphaFoldDB" id="A0AAV7KZQ4"/>